<reference evidence="1 2" key="1">
    <citation type="submission" date="2016-10" db="EMBL/GenBank/DDBJ databases">
        <authorList>
            <person name="de Groot N.N."/>
        </authorList>
    </citation>
    <scope>NUCLEOTIDE SEQUENCE [LARGE SCALE GENOMIC DNA]</scope>
    <source>
        <strain evidence="1 2">DSM 5885</strain>
    </source>
</reference>
<evidence type="ECO:0000313" key="1">
    <source>
        <dbReference type="EMBL" id="SDI13323.1"/>
    </source>
</evidence>
<evidence type="ECO:0000313" key="2">
    <source>
        <dbReference type="Proteomes" id="UP000198607"/>
    </source>
</evidence>
<keyword evidence="2" id="KW-1185">Reference proteome</keyword>
<dbReference type="RefSeq" id="WP_176785914.1">
    <property type="nucleotide sequence ID" value="NZ_FNCY01000013.1"/>
</dbReference>
<proteinExistence type="predicted"/>
<accession>A0A1G8I374</accession>
<gene>
    <name evidence="1" type="ORF">SAMN05660652_02917</name>
</gene>
<dbReference type="EMBL" id="FNCY01000013">
    <property type="protein sequence ID" value="SDI13323.1"/>
    <property type="molecule type" value="Genomic_DNA"/>
</dbReference>
<organism evidence="1 2">
    <name type="scientific">Propionivibrio dicarboxylicus</name>
    <dbReference type="NCBI Taxonomy" id="83767"/>
    <lineage>
        <taxon>Bacteria</taxon>
        <taxon>Pseudomonadati</taxon>
        <taxon>Pseudomonadota</taxon>
        <taxon>Betaproteobacteria</taxon>
        <taxon>Rhodocyclales</taxon>
        <taxon>Rhodocyclaceae</taxon>
        <taxon>Propionivibrio</taxon>
    </lineage>
</organism>
<protein>
    <submittedName>
        <fullName evidence="1">Uncharacterized protein</fullName>
    </submittedName>
</protein>
<name>A0A1G8I374_9RHOO</name>
<dbReference type="Proteomes" id="UP000198607">
    <property type="component" value="Unassembled WGS sequence"/>
</dbReference>
<dbReference type="AlphaFoldDB" id="A0A1G8I374"/>
<sequence>MGIQESFVLAALCAIPELATDAFGEDATADSDEKSTSAAKLSEGLMSIFHGCADVW</sequence>